<proteinExistence type="predicted"/>
<evidence type="ECO:0000313" key="1">
    <source>
        <dbReference type="EMBL" id="CCH66195.1"/>
    </source>
</evidence>
<name>M1X247_9NOST</name>
<dbReference type="AlphaFoldDB" id="M1X247"/>
<evidence type="ECO:0000313" key="2">
    <source>
        <dbReference type="Proteomes" id="UP000053051"/>
    </source>
</evidence>
<accession>M1X247</accession>
<reference evidence="1 2" key="1">
    <citation type="submission" date="2012-05" db="EMBL/GenBank/DDBJ databases">
        <authorList>
            <person name="Hilton J."/>
        </authorList>
    </citation>
    <scope>NUCLEOTIDE SEQUENCE [LARGE SCALE GENOMIC DNA]</scope>
    <source>
        <strain evidence="1 2">HH01</strain>
    </source>
</reference>
<dbReference type="Proteomes" id="UP000053051">
    <property type="component" value="Unassembled WGS sequence"/>
</dbReference>
<reference evidence="2" key="2">
    <citation type="submission" date="2016-01" db="EMBL/GenBank/DDBJ databases">
        <title>Diatom-associated endosymboitic cyanobacterium lacks core nitrogen metabolism enzymes.</title>
        <authorList>
            <person name="Hilton J.A."/>
            <person name="Foster R.A."/>
            <person name="Tripp H.J."/>
            <person name="Carter B.J."/>
            <person name="Zehr J.P."/>
            <person name="Villareal T.A."/>
        </authorList>
    </citation>
    <scope>NUCLEOTIDE SEQUENCE [LARGE SCALE GENOMIC DNA]</scope>
    <source>
        <strain evidence="2">HH01</strain>
    </source>
</reference>
<protein>
    <submittedName>
        <fullName evidence="1">Uncharacterized protein</fullName>
    </submittedName>
</protein>
<organism evidence="1 2">
    <name type="scientific">Richelia intracellularis HH01</name>
    <dbReference type="NCBI Taxonomy" id="1165094"/>
    <lineage>
        <taxon>Bacteria</taxon>
        <taxon>Bacillati</taxon>
        <taxon>Cyanobacteriota</taxon>
        <taxon>Cyanophyceae</taxon>
        <taxon>Nostocales</taxon>
        <taxon>Nostocaceae</taxon>
        <taxon>Richelia</taxon>
    </lineage>
</organism>
<sequence length="46" mass="5378">MIQSINEVFGRREEVIINFQKNKNLIAIVKSKNVIASDKPPYFKTR</sequence>
<comment type="caution">
    <text evidence="1">The sequence shown here is derived from an EMBL/GenBank/DDBJ whole genome shotgun (WGS) entry which is preliminary data.</text>
</comment>
<gene>
    <name evidence="1" type="ORF">RINTHH_400</name>
</gene>
<keyword evidence="2" id="KW-1185">Reference proteome</keyword>
<dbReference type="EMBL" id="CAIY01000004">
    <property type="protein sequence ID" value="CCH66195.1"/>
    <property type="molecule type" value="Genomic_DNA"/>
</dbReference>